<feature type="transmembrane region" description="Helical" evidence="16">
    <location>
        <begin position="290"/>
        <end position="312"/>
    </location>
</feature>
<protein>
    <recommendedName>
        <fullName evidence="3">histidine kinase</fullName>
        <ecNumber evidence="3">2.7.13.3</ecNumber>
    </recommendedName>
</protein>
<evidence type="ECO:0000259" key="17">
    <source>
        <dbReference type="PROSITE" id="PS50109"/>
    </source>
</evidence>
<evidence type="ECO:0000256" key="7">
    <source>
        <dbReference type="ARBA" id="ARBA00022692"/>
    </source>
</evidence>
<dbReference type="Pfam" id="PF12860">
    <property type="entry name" value="PAS_7"/>
    <property type="match status" value="1"/>
</dbReference>
<accession>A0A8J2YTP8</accession>
<evidence type="ECO:0000256" key="4">
    <source>
        <dbReference type="ARBA" id="ARBA00022475"/>
    </source>
</evidence>
<dbReference type="GO" id="GO:0005524">
    <property type="term" value="F:ATP binding"/>
    <property type="evidence" value="ECO:0007669"/>
    <property type="project" value="UniProtKB-KW"/>
</dbReference>
<evidence type="ECO:0000256" key="8">
    <source>
        <dbReference type="ARBA" id="ARBA00022741"/>
    </source>
</evidence>
<dbReference type="PROSITE" id="PS50109">
    <property type="entry name" value="HIS_KIN"/>
    <property type="match status" value="1"/>
</dbReference>
<dbReference type="Pfam" id="PF01627">
    <property type="entry name" value="Hpt"/>
    <property type="match status" value="1"/>
</dbReference>
<evidence type="ECO:0000256" key="2">
    <source>
        <dbReference type="ARBA" id="ARBA00004651"/>
    </source>
</evidence>
<dbReference type="EC" id="2.7.13.3" evidence="3"/>
<evidence type="ECO:0000256" key="3">
    <source>
        <dbReference type="ARBA" id="ARBA00012438"/>
    </source>
</evidence>
<evidence type="ECO:0000313" key="21">
    <source>
        <dbReference type="EMBL" id="GGF19748.1"/>
    </source>
</evidence>
<dbReference type="EMBL" id="BMJQ01000006">
    <property type="protein sequence ID" value="GGF19748.1"/>
    <property type="molecule type" value="Genomic_DNA"/>
</dbReference>
<dbReference type="Gene3D" id="3.30.565.10">
    <property type="entry name" value="Histidine kinase-like ATPase, C-terminal domain"/>
    <property type="match status" value="1"/>
</dbReference>
<dbReference type="Proteomes" id="UP000646365">
    <property type="component" value="Unassembled WGS sequence"/>
</dbReference>
<dbReference type="InterPro" id="IPR004358">
    <property type="entry name" value="Sig_transdc_His_kin-like_C"/>
</dbReference>
<evidence type="ECO:0000313" key="22">
    <source>
        <dbReference type="Proteomes" id="UP000646365"/>
    </source>
</evidence>
<dbReference type="CDD" id="cd17546">
    <property type="entry name" value="REC_hyHK_CKI1_RcsC-like"/>
    <property type="match status" value="1"/>
</dbReference>
<dbReference type="InterPro" id="IPR005467">
    <property type="entry name" value="His_kinase_dom"/>
</dbReference>
<dbReference type="InterPro" id="IPR008207">
    <property type="entry name" value="Sig_transdc_His_kin_Hpt_dom"/>
</dbReference>
<comment type="subcellular location">
    <subcellularLocation>
        <location evidence="2">Cell membrane</location>
        <topology evidence="2">Multi-pass membrane protein</topology>
    </subcellularLocation>
</comment>
<dbReference type="CDD" id="cd12914">
    <property type="entry name" value="PDC1_DGC_like"/>
    <property type="match status" value="1"/>
</dbReference>
<dbReference type="InterPro" id="IPR003661">
    <property type="entry name" value="HisK_dim/P_dom"/>
</dbReference>
<dbReference type="Pfam" id="PF00512">
    <property type="entry name" value="HisKA"/>
    <property type="match status" value="1"/>
</dbReference>
<evidence type="ECO:0000259" key="18">
    <source>
        <dbReference type="PROSITE" id="PS50110"/>
    </source>
</evidence>
<keyword evidence="4" id="KW-1003">Cell membrane</keyword>
<comment type="catalytic activity">
    <reaction evidence="1">
        <text>ATP + protein L-histidine = ADP + protein N-phospho-L-histidine.</text>
        <dbReference type="EC" id="2.7.13.3"/>
    </reaction>
</comment>
<gene>
    <name evidence="21" type="ORF">GCM10011611_27180</name>
</gene>
<keyword evidence="7 16" id="KW-0812">Transmembrane</keyword>
<evidence type="ECO:0000259" key="20">
    <source>
        <dbReference type="PROSITE" id="PS50894"/>
    </source>
</evidence>
<evidence type="ECO:0000256" key="14">
    <source>
        <dbReference type="PROSITE-ProRule" id="PRU00110"/>
    </source>
</evidence>
<dbReference type="Gene3D" id="1.10.287.130">
    <property type="match status" value="1"/>
</dbReference>
<dbReference type="Gene3D" id="3.40.50.2300">
    <property type="match status" value="1"/>
</dbReference>
<dbReference type="PRINTS" id="PR00344">
    <property type="entry name" value="BCTRLSENSOR"/>
</dbReference>
<feature type="transmembrane region" description="Helical" evidence="16">
    <location>
        <begin position="21"/>
        <end position="41"/>
    </location>
</feature>
<dbReference type="PANTHER" id="PTHR45339:SF1">
    <property type="entry name" value="HYBRID SIGNAL TRANSDUCTION HISTIDINE KINASE J"/>
    <property type="match status" value="1"/>
</dbReference>
<evidence type="ECO:0000256" key="13">
    <source>
        <dbReference type="ARBA" id="ARBA00023136"/>
    </source>
</evidence>
<keyword evidence="12" id="KW-0902">Two-component regulatory system</keyword>
<evidence type="ECO:0000256" key="10">
    <source>
        <dbReference type="ARBA" id="ARBA00022840"/>
    </source>
</evidence>
<evidence type="ECO:0000256" key="5">
    <source>
        <dbReference type="ARBA" id="ARBA00022553"/>
    </source>
</evidence>
<keyword evidence="8" id="KW-0547">Nucleotide-binding</keyword>
<dbReference type="GO" id="GO:0000155">
    <property type="term" value="F:phosphorelay sensor kinase activity"/>
    <property type="evidence" value="ECO:0007669"/>
    <property type="project" value="InterPro"/>
</dbReference>
<evidence type="ECO:0000256" key="16">
    <source>
        <dbReference type="SAM" id="Phobius"/>
    </source>
</evidence>
<dbReference type="Gene3D" id="3.30.450.20">
    <property type="entry name" value="PAS domain"/>
    <property type="match status" value="3"/>
</dbReference>
<name>A0A8J2YTP8_9PROT</name>
<feature type="domain" description="PAS" evidence="19">
    <location>
        <begin position="321"/>
        <end position="372"/>
    </location>
</feature>
<evidence type="ECO:0000256" key="12">
    <source>
        <dbReference type="ARBA" id="ARBA00023012"/>
    </source>
</evidence>
<evidence type="ECO:0000256" key="6">
    <source>
        <dbReference type="ARBA" id="ARBA00022679"/>
    </source>
</evidence>
<reference evidence="21" key="1">
    <citation type="journal article" date="2014" name="Int. J. Syst. Evol. Microbiol.">
        <title>Complete genome sequence of Corynebacterium casei LMG S-19264T (=DSM 44701T), isolated from a smear-ripened cheese.</title>
        <authorList>
            <consortium name="US DOE Joint Genome Institute (JGI-PGF)"/>
            <person name="Walter F."/>
            <person name="Albersmeier A."/>
            <person name="Kalinowski J."/>
            <person name="Ruckert C."/>
        </authorList>
    </citation>
    <scope>NUCLEOTIDE SEQUENCE</scope>
    <source>
        <strain evidence="21">CGMCC 1.15725</strain>
    </source>
</reference>
<dbReference type="PROSITE" id="PS50112">
    <property type="entry name" value="PAS"/>
    <property type="match status" value="1"/>
</dbReference>
<evidence type="ECO:0000256" key="1">
    <source>
        <dbReference type="ARBA" id="ARBA00000085"/>
    </source>
</evidence>
<dbReference type="AlphaFoldDB" id="A0A8J2YTP8"/>
<keyword evidence="5 15" id="KW-0597">Phosphoprotein</keyword>
<dbReference type="InterPro" id="IPR036641">
    <property type="entry name" value="HPT_dom_sf"/>
</dbReference>
<dbReference type="InterPro" id="IPR011006">
    <property type="entry name" value="CheY-like_superfamily"/>
</dbReference>
<dbReference type="SUPFAM" id="SSF47226">
    <property type="entry name" value="Histidine-containing phosphotransfer domain, HPT domain"/>
    <property type="match status" value="1"/>
</dbReference>
<dbReference type="Gene3D" id="1.20.120.160">
    <property type="entry name" value="HPT domain"/>
    <property type="match status" value="1"/>
</dbReference>
<dbReference type="CDD" id="cd12915">
    <property type="entry name" value="PDC2_DGC_like"/>
    <property type="match status" value="1"/>
</dbReference>
<keyword evidence="11 16" id="KW-1133">Transmembrane helix</keyword>
<dbReference type="InterPro" id="IPR000014">
    <property type="entry name" value="PAS"/>
</dbReference>
<dbReference type="CDD" id="cd00082">
    <property type="entry name" value="HisKA"/>
    <property type="match status" value="1"/>
</dbReference>
<dbReference type="Pfam" id="PF02518">
    <property type="entry name" value="HATPase_c"/>
    <property type="match status" value="1"/>
</dbReference>
<feature type="domain" description="HPt" evidence="20">
    <location>
        <begin position="876"/>
        <end position="969"/>
    </location>
</feature>
<keyword evidence="22" id="KW-1185">Reference proteome</keyword>
<evidence type="ECO:0000256" key="15">
    <source>
        <dbReference type="PROSITE-ProRule" id="PRU00169"/>
    </source>
</evidence>
<dbReference type="FunFam" id="3.30.565.10:FF:000010">
    <property type="entry name" value="Sensor histidine kinase RcsC"/>
    <property type="match status" value="1"/>
</dbReference>
<dbReference type="InterPro" id="IPR036097">
    <property type="entry name" value="HisK_dim/P_sf"/>
</dbReference>
<sequence>MRDGVAMNARIARVIRSVSRGDALLALGALAIIWCAAVIHLTQERQLFLHAARDNARNLSQAFSEHILGEIRSVDQTLLLLRRDWSRDPDSFQLADWAAATQSIDELAIQLSLVGPTGTLLQTNVGRTAPIDLSDREHFKVQRDASTDALFISQPVLGRASGKWTIQFTRRLLDRSGAFAGVVVGSIDALQLSRFYESIRVGRHGAIALVGLDGVVRARAPLADGVLGHQMAGASFIAAVAAADDGVYTAGSELDGTRRIVAFQRVTGLPVVVLVGLSEADVLRPFLQDLLSYLVVCFALSAAVLCALAVSAHHRRRHRAAKDALDATLNNVAQGVLMIGPDRSIKVMNPKVAELLGLPPELLAGNPTFDDLTAWQIEAGEFGPATPKSALREFIEAGGIALGENVYERERPNGRHIEIRTRVLPDGSAVRTYTDVTQFRQSERALAEARDAAEQASEARARFLAVVSHEIRTPMNGVIGLAELLQRTEMTDEQKRWVDTLRASADHLLRLIDDILEFTRLNVDGIEFERVPFDPVAIAREAFLCIEAHAAKKGLAHAIIEPETSCVVEGDPARLRQVLINLLGNAVKFTQDGSVRLLVLPPEIGEHEATWHFLVQDTGIGIAADALPRLFHEFTQVDGSIARRFGGSGLGLAISKRLVERMGGTITISSEIARGSVFEVSVTLPLSAVPLTALEEAPALPSERQFCALSVLLAEDDSINAMVAIAMLERMGHRVAWVEDGAAAVEAATTAHFDLILMDMMMPVMDGLTATRAIRALPGERGQVSIYAFTANAFKEDGERYRKAGADGYLTKPIRFDALLAVTERLATPRPVDAVPEPPAQRAGVMLAGVMHAAPTHAGPMHFDEPVMAALIANLGMETAGRIRDRFLRDLPQHLSRIRTAASKRDWAALTREAHSLKGAAASLGLRSIVETAATLEQQSAGPDIPGCAETIDALDRCATAGAAALRAFEMAAA</sequence>
<keyword evidence="9" id="KW-0418">Kinase</keyword>
<dbReference type="PANTHER" id="PTHR45339">
    <property type="entry name" value="HYBRID SIGNAL TRANSDUCTION HISTIDINE KINASE J"/>
    <property type="match status" value="1"/>
</dbReference>
<dbReference type="InterPro" id="IPR035965">
    <property type="entry name" value="PAS-like_dom_sf"/>
</dbReference>
<proteinExistence type="predicted"/>
<evidence type="ECO:0000256" key="9">
    <source>
        <dbReference type="ARBA" id="ARBA00022777"/>
    </source>
</evidence>
<dbReference type="PROSITE" id="PS50110">
    <property type="entry name" value="RESPONSE_REGULATORY"/>
    <property type="match status" value="1"/>
</dbReference>
<feature type="domain" description="Response regulatory" evidence="18">
    <location>
        <begin position="710"/>
        <end position="827"/>
    </location>
</feature>
<feature type="domain" description="Histidine kinase" evidence="17">
    <location>
        <begin position="466"/>
        <end position="686"/>
    </location>
</feature>
<dbReference type="SMART" id="SM00387">
    <property type="entry name" value="HATPase_c"/>
    <property type="match status" value="1"/>
</dbReference>
<evidence type="ECO:0000259" key="19">
    <source>
        <dbReference type="PROSITE" id="PS50112"/>
    </source>
</evidence>
<dbReference type="InterPro" id="IPR001789">
    <property type="entry name" value="Sig_transdc_resp-reg_receiver"/>
</dbReference>
<dbReference type="InterPro" id="IPR003594">
    <property type="entry name" value="HATPase_dom"/>
</dbReference>
<dbReference type="InterPro" id="IPR054327">
    <property type="entry name" value="His-kinase-like_sensor"/>
</dbReference>
<dbReference type="InterPro" id="IPR036890">
    <property type="entry name" value="HATPase_C_sf"/>
</dbReference>
<dbReference type="GO" id="GO:0005886">
    <property type="term" value="C:plasma membrane"/>
    <property type="evidence" value="ECO:0007669"/>
    <property type="project" value="UniProtKB-SubCell"/>
</dbReference>
<dbReference type="Pfam" id="PF22588">
    <property type="entry name" value="dCache_1_like"/>
    <property type="match status" value="1"/>
</dbReference>
<dbReference type="PROSITE" id="PS50894">
    <property type="entry name" value="HPT"/>
    <property type="match status" value="1"/>
</dbReference>
<dbReference type="SUPFAM" id="SSF55785">
    <property type="entry name" value="PYP-like sensor domain (PAS domain)"/>
    <property type="match status" value="1"/>
</dbReference>
<dbReference type="SUPFAM" id="SSF52172">
    <property type="entry name" value="CheY-like"/>
    <property type="match status" value="1"/>
</dbReference>
<organism evidence="21 22">
    <name type="scientific">Aliidongia dinghuensis</name>
    <dbReference type="NCBI Taxonomy" id="1867774"/>
    <lineage>
        <taxon>Bacteria</taxon>
        <taxon>Pseudomonadati</taxon>
        <taxon>Pseudomonadota</taxon>
        <taxon>Alphaproteobacteria</taxon>
        <taxon>Rhodospirillales</taxon>
        <taxon>Dongiaceae</taxon>
        <taxon>Aliidongia</taxon>
    </lineage>
</organism>
<dbReference type="FunFam" id="1.10.287.130:FF:000004">
    <property type="entry name" value="Ethylene receptor 1"/>
    <property type="match status" value="1"/>
</dbReference>
<comment type="caution">
    <text evidence="21">The sequence shown here is derived from an EMBL/GenBank/DDBJ whole genome shotgun (WGS) entry which is preliminary data.</text>
</comment>
<dbReference type="SMART" id="SM00388">
    <property type="entry name" value="HisKA"/>
    <property type="match status" value="1"/>
</dbReference>
<dbReference type="Pfam" id="PF00072">
    <property type="entry name" value="Response_reg"/>
    <property type="match status" value="1"/>
</dbReference>
<dbReference type="SMART" id="SM00073">
    <property type="entry name" value="HPT"/>
    <property type="match status" value="1"/>
</dbReference>
<keyword evidence="10" id="KW-0067">ATP-binding</keyword>
<reference evidence="21" key="2">
    <citation type="submission" date="2020-09" db="EMBL/GenBank/DDBJ databases">
        <authorList>
            <person name="Sun Q."/>
            <person name="Zhou Y."/>
        </authorList>
    </citation>
    <scope>NUCLEOTIDE SEQUENCE</scope>
    <source>
        <strain evidence="21">CGMCC 1.15725</strain>
    </source>
</reference>
<feature type="modified residue" description="Phosphohistidine" evidence="14">
    <location>
        <position position="915"/>
    </location>
</feature>
<dbReference type="CDD" id="cd00088">
    <property type="entry name" value="HPT"/>
    <property type="match status" value="1"/>
</dbReference>
<dbReference type="CDD" id="cd16922">
    <property type="entry name" value="HATPase_EvgS-ArcB-TorS-like"/>
    <property type="match status" value="1"/>
</dbReference>
<dbReference type="SUPFAM" id="SSF55874">
    <property type="entry name" value="ATPase domain of HSP90 chaperone/DNA topoisomerase II/histidine kinase"/>
    <property type="match status" value="1"/>
</dbReference>
<dbReference type="SUPFAM" id="SSF47384">
    <property type="entry name" value="Homodimeric domain of signal transducing histidine kinase"/>
    <property type="match status" value="1"/>
</dbReference>
<keyword evidence="13 16" id="KW-0472">Membrane</keyword>
<evidence type="ECO:0000256" key="11">
    <source>
        <dbReference type="ARBA" id="ARBA00022989"/>
    </source>
</evidence>
<keyword evidence="6" id="KW-0808">Transferase</keyword>
<dbReference type="SMART" id="SM00448">
    <property type="entry name" value="REC"/>
    <property type="match status" value="1"/>
</dbReference>
<feature type="modified residue" description="4-aspartylphosphate" evidence="15">
    <location>
        <position position="759"/>
    </location>
</feature>